<dbReference type="AlphaFoldDB" id="A0A396HRT2"/>
<evidence type="ECO:0000256" key="1">
    <source>
        <dbReference type="ARBA" id="ARBA00022729"/>
    </source>
</evidence>
<evidence type="ECO:0000313" key="3">
    <source>
        <dbReference type="EMBL" id="RHN56040.1"/>
    </source>
</evidence>
<keyword evidence="3" id="KW-0808">Transferase</keyword>
<gene>
    <name evidence="3" type="ORF">MtrunA17_Chr5g0425061</name>
</gene>
<dbReference type="EMBL" id="PSQE01000005">
    <property type="protein sequence ID" value="RHN56040.1"/>
    <property type="molecule type" value="Genomic_DNA"/>
</dbReference>
<feature type="chain" id="PRO_5017299604" evidence="2">
    <location>
        <begin position="26"/>
        <end position="192"/>
    </location>
</feature>
<reference evidence="3" key="1">
    <citation type="journal article" date="2018" name="Nat. Plants">
        <title>Whole-genome landscape of Medicago truncatula symbiotic genes.</title>
        <authorList>
            <person name="Pecrix Y."/>
            <person name="Gamas P."/>
            <person name="Carrere S."/>
        </authorList>
    </citation>
    <scope>NUCLEOTIDE SEQUENCE</scope>
    <source>
        <tissue evidence="3">Leaves</tissue>
    </source>
</reference>
<protein>
    <submittedName>
        <fullName evidence="3">Putative non-specific serine/threonine protein kinase</fullName>
        <ecNumber evidence="3">2.7.11.1</ecNumber>
    </submittedName>
</protein>
<proteinExistence type="predicted"/>
<accession>A0A396HRT2</accession>
<dbReference type="InterPro" id="IPR053211">
    <property type="entry name" value="DNA_repair-toleration"/>
</dbReference>
<evidence type="ECO:0000256" key="2">
    <source>
        <dbReference type="SAM" id="SignalP"/>
    </source>
</evidence>
<sequence length="192" mass="21453">MNTPSFTFVLYTLFLTLSVFVSSSSSSLPMSLKTQASILVSLKQDFESKTSLKSWNISNYMSLCTTWYDIQCDTNNSSVLSLDISNLNVSGTFSSSITKLSNLRFLNISNNMFNGNLSWKFSHLKELEVLDAYNNEFNCSLPLGVTELPKLKYLNFGGNFFYGEIPSKYGNMLQLNYLSLAVLSPPEGLAMV</sequence>
<keyword evidence="3" id="KW-0723">Serine/threonine-protein kinase</keyword>
<dbReference type="InterPro" id="IPR032675">
    <property type="entry name" value="LRR_dom_sf"/>
</dbReference>
<dbReference type="PANTHER" id="PTHR48060">
    <property type="entry name" value="DNA DAMAGE-REPAIR/TOLERATION PROTEIN DRT100"/>
    <property type="match status" value="1"/>
</dbReference>
<dbReference type="InterPro" id="IPR001611">
    <property type="entry name" value="Leu-rich_rpt"/>
</dbReference>
<dbReference type="Gramene" id="rna31362">
    <property type="protein sequence ID" value="RHN56040.1"/>
    <property type="gene ID" value="gene31362"/>
</dbReference>
<keyword evidence="3" id="KW-0418">Kinase</keyword>
<name>A0A396HRT2_MEDTR</name>
<organism evidence="3">
    <name type="scientific">Medicago truncatula</name>
    <name type="common">Barrel medic</name>
    <name type="synonym">Medicago tribuloides</name>
    <dbReference type="NCBI Taxonomy" id="3880"/>
    <lineage>
        <taxon>Eukaryota</taxon>
        <taxon>Viridiplantae</taxon>
        <taxon>Streptophyta</taxon>
        <taxon>Embryophyta</taxon>
        <taxon>Tracheophyta</taxon>
        <taxon>Spermatophyta</taxon>
        <taxon>Magnoliopsida</taxon>
        <taxon>eudicotyledons</taxon>
        <taxon>Gunneridae</taxon>
        <taxon>Pentapetalae</taxon>
        <taxon>rosids</taxon>
        <taxon>fabids</taxon>
        <taxon>Fabales</taxon>
        <taxon>Fabaceae</taxon>
        <taxon>Papilionoideae</taxon>
        <taxon>50 kb inversion clade</taxon>
        <taxon>NPAAA clade</taxon>
        <taxon>Hologalegina</taxon>
        <taxon>IRL clade</taxon>
        <taxon>Trifolieae</taxon>
        <taxon>Medicago</taxon>
    </lineage>
</organism>
<feature type="signal peptide" evidence="2">
    <location>
        <begin position="1"/>
        <end position="25"/>
    </location>
</feature>
<dbReference type="Gene3D" id="3.80.10.10">
    <property type="entry name" value="Ribonuclease Inhibitor"/>
    <property type="match status" value="1"/>
</dbReference>
<dbReference type="PANTHER" id="PTHR48060:SF24">
    <property type="entry name" value="NON-SPECIFIC SERINE_THREONINE PROTEIN KINASE"/>
    <property type="match status" value="1"/>
</dbReference>
<dbReference type="Proteomes" id="UP000265566">
    <property type="component" value="Chromosome 5"/>
</dbReference>
<dbReference type="SUPFAM" id="SSF52058">
    <property type="entry name" value="L domain-like"/>
    <property type="match status" value="1"/>
</dbReference>
<dbReference type="Pfam" id="PF00560">
    <property type="entry name" value="LRR_1"/>
    <property type="match status" value="1"/>
</dbReference>
<dbReference type="EC" id="2.7.11.1" evidence="3"/>
<keyword evidence="1 2" id="KW-0732">Signal</keyword>
<comment type="caution">
    <text evidence="3">The sequence shown here is derived from an EMBL/GenBank/DDBJ whole genome shotgun (WGS) entry which is preliminary data.</text>
</comment>
<dbReference type="GO" id="GO:0004674">
    <property type="term" value="F:protein serine/threonine kinase activity"/>
    <property type="evidence" value="ECO:0007669"/>
    <property type="project" value="UniProtKB-KW"/>
</dbReference>